<keyword evidence="2" id="KW-0472">Membrane</keyword>
<keyword evidence="2" id="KW-1133">Transmembrane helix</keyword>
<feature type="compositionally biased region" description="Low complexity" evidence="1">
    <location>
        <begin position="87"/>
        <end position="102"/>
    </location>
</feature>
<keyword evidence="4" id="KW-1185">Reference proteome</keyword>
<dbReference type="Proteomes" id="UP000594586">
    <property type="component" value="Chromosome"/>
</dbReference>
<gene>
    <name evidence="3" type="ORF">G7Y29_04605</name>
</gene>
<keyword evidence="2" id="KW-0812">Transmembrane</keyword>
<feature type="compositionally biased region" description="Basic and acidic residues" evidence="1">
    <location>
        <begin position="20"/>
        <end position="43"/>
    </location>
</feature>
<dbReference type="RefSeq" id="WP_196820182.1">
    <property type="nucleotide sequence ID" value="NZ_CP064955.1"/>
</dbReference>
<proteinExistence type="predicted"/>
<feature type="region of interest" description="Disordered" evidence="1">
    <location>
        <begin position="1"/>
        <end position="54"/>
    </location>
</feature>
<feature type="region of interest" description="Disordered" evidence="1">
    <location>
        <begin position="86"/>
        <end position="155"/>
    </location>
</feature>
<accession>A0A7T0KPV1</accession>
<dbReference type="EMBL" id="CP064955">
    <property type="protein sequence ID" value="QPK84064.1"/>
    <property type="molecule type" value="Genomic_DNA"/>
</dbReference>
<feature type="compositionally biased region" description="Low complexity" evidence="1">
    <location>
        <begin position="110"/>
        <end position="155"/>
    </location>
</feature>
<evidence type="ECO:0000256" key="1">
    <source>
        <dbReference type="SAM" id="MobiDB-lite"/>
    </source>
</evidence>
<evidence type="ECO:0000256" key="2">
    <source>
        <dbReference type="SAM" id="Phobius"/>
    </source>
</evidence>
<evidence type="ECO:0000313" key="4">
    <source>
        <dbReference type="Proteomes" id="UP000594586"/>
    </source>
</evidence>
<sequence length="155" mass="15984">MTNNNLTPDPKDPRNLNNEEVTRRVGDADTTRVEKVTTERTTRDTAGSTAVAENEGSGWWKWLLGLLALLLLGWLLWSLFNNDDEAATTGETSTSVVATETENVTETEAADNTTAGNAAESAANGAGNAAESAANGAGNAAESAGNAAESAVATN</sequence>
<reference evidence="3 4" key="1">
    <citation type="submission" date="2020-11" db="EMBL/GenBank/DDBJ databases">
        <title>Corynebacterium sp. MC1420.</title>
        <authorList>
            <person name="Zhou J."/>
        </authorList>
    </citation>
    <scope>NUCLEOTIDE SEQUENCE [LARGE SCALE GENOMIC DNA]</scope>
    <source>
        <strain evidence="3 4">MC1420</strain>
    </source>
</reference>
<evidence type="ECO:0000313" key="3">
    <source>
        <dbReference type="EMBL" id="QPK84064.1"/>
    </source>
</evidence>
<protein>
    <submittedName>
        <fullName evidence="3">Uncharacterized protein</fullName>
    </submittedName>
</protein>
<dbReference type="AlphaFoldDB" id="A0A7T0KPV1"/>
<dbReference type="KEGG" id="cqn:G7Y29_04605"/>
<name>A0A7T0KPV1_9CORY</name>
<feature type="transmembrane region" description="Helical" evidence="2">
    <location>
        <begin position="59"/>
        <end position="80"/>
    </location>
</feature>
<organism evidence="3 4">
    <name type="scientific">Corynebacterium qintianiae</name>
    <dbReference type="NCBI Taxonomy" id="2709392"/>
    <lineage>
        <taxon>Bacteria</taxon>
        <taxon>Bacillati</taxon>
        <taxon>Actinomycetota</taxon>
        <taxon>Actinomycetes</taxon>
        <taxon>Mycobacteriales</taxon>
        <taxon>Corynebacteriaceae</taxon>
        <taxon>Corynebacterium</taxon>
    </lineage>
</organism>